<evidence type="ECO:0000313" key="5">
    <source>
        <dbReference type="EMBL" id="OWO94556.1"/>
    </source>
</evidence>
<organism evidence="5 6">
    <name type="scientific">Rhizobium esperanzae</name>
    <dbReference type="NCBI Taxonomy" id="1967781"/>
    <lineage>
        <taxon>Bacteria</taxon>
        <taxon>Pseudomonadati</taxon>
        <taxon>Pseudomonadota</taxon>
        <taxon>Alphaproteobacteria</taxon>
        <taxon>Hyphomicrobiales</taxon>
        <taxon>Rhizobiaceae</taxon>
        <taxon>Rhizobium/Agrobacterium group</taxon>
        <taxon>Rhizobium</taxon>
    </lineage>
</organism>
<evidence type="ECO:0000256" key="3">
    <source>
        <dbReference type="PROSITE-ProRule" id="PRU01091"/>
    </source>
</evidence>
<name>A0A246DW35_9HYPH</name>
<dbReference type="Gene3D" id="1.10.10.10">
    <property type="entry name" value="Winged helix-like DNA-binding domain superfamily/Winged helix DNA-binding domain"/>
    <property type="match status" value="1"/>
</dbReference>
<sequence length="502" mass="55526">MQGSRFAFGPFVLDPDAGMLLRNDNPVAVSHRGLKLLAALVGRPGEILAKTDLMDAAWPGLVVEEGNLTVQIAQLRKLLGPSTGGGEWIATVPRVGYRFMGAVHRLSGVKRKTLPLPDKPSIAVLPFLNIGNDPEQESFADGLTEDLITDLSRMPGLFVIARNSVFAYKGKAIEVRGIAEELGVRYLLEGSARRAAGRVRINAKLIDAVSGDHLWAERFDRSLDDIFAVQDEVTGRIVEALLGRLRAPPPRNRPKNLEAYDLCVRARKLMDDSPQTAEEAHLMLTRAVTLDPHYAEAYRWLAMNHWMGWVHSGGPTESNRDVALQLARKAVVIDPNDAGCRWVLAYLLAYERDFAEADAQFAKAIELDPNEADTFAALSDITVLAGRIDEGLEHARKAFRLNPFPASWYYLALGQAQYAAGQYEAAVETLRRDETYRTSSRRFLAASLAQLGRLDEARAETELFLVANPGFSTRHWAATEPFRDARTLDHFVDGYRKAGLPA</sequence>
<dbReference type="Pfam" id="PF00486">
    <property type="entry name" value="Trans_reg_C"/>
    <property type="match status" value="1"/>
</dbReference>
<dbReference type="InterPro" id="IPR036388">
    <property type="entry name" value="WH-like_DNA-bd_sf"/>
</dbReference>
<evidence type="ECO:0000313" key="6">
    <source>
        <dbReference type="Proteomes" id="UP000197269"/>
    </source>
</evidence>
<dbReference type="Pfam" id="PF13181">
    <property type="entry name" value="TPR_8"/>
    <property type="match status" value="1"/>
</dbReference>
<evidence type="ECO:0000259" key="4">
    <source>
        <dbReference type="PROSITE" id="PS51755"/>
    </source>
</evidence>
<dbReference type="GO" id="GO:0006355">
    <property type="term" value="P:regulation of DNA-templated transcription"/>
    <property type="evidence" value="ECO:0007669"/>
    <property type="project" value="InterPro"/>
</dbReference>
<dbReference type="PANTHER" id="PTHR12558">
    <property type="entry name" value="CELL DIVISION CYCLE 16,23,27"/>
    <property type="match status" value="1"/>
</dbReference>
<feature type="repeat" description="TPR" evidence="2">
    <location>
        <begin position="338"/>
        <end position="371"/>
    </location>
</feature>
<reference evidence="5 6" key="1">
    <citation type="submission" date="2017-03" db="EMBL/GenBank/DDBJ databases">
        <title>Genome of strain Rhizobium sp. CNPSo 668.</title>
        <authorList>
            <person name="Ribeiro R."/>
        </authorList>
    </citation>
    <scope>NUCLEOTIDE SEQUENCE [LARGE SCALE GENOMIC DNA]</scope>
    <source>
        <strain evidence="5 6">CNPSo 668</strain>
    </source>
</reference>
<gene>
    <name evidence="5" type="ORF">B5E41_12425</name>
</gene>
<evidence type="ECO:0000256" key="2">
    <source>
        <dbReference type="PROSITE-ProRule" id="PRU00339"/>
    </source>
</evidence>
<protein>
    <submittedName>
        <fullName evidence="5">Adenylate cyclase</fullName>
    </submittedName>
</protein>
<dbReference type="InterPro" id="IPR016032">
    <property type="entry name" value="Sig_transdc_resp-reg_C-effctor"/>
</dbReference>
<dbReference type="SMART" id="SM00862">
    <property type="entry name" value="Trans_reg_C"/>
    <property type="match status" value="1"/>
</dbReference>
<dbReference type="GO" id="GO:0000160">
    <property type="term" value="P:phosphorelay signal transduction system"/>
    <property type="evidence" value="ECO:0007669"/>
    <property type="project" value="InterPro"/>
</dbReference>
<dbReference type="GO" id="GO:0003677">
    <property type="term" value="F:DNA binding"/>
    <property type="evidence" value="ECO:0007669"/>
    <property type="project" value="UniProtKB-UniRule"/>
</dbReference>
<dbReference type="EMBL" id="MXPU01000007">
    <property type="protein sequence ID" value="OWO94556.1"/>
    <property type="molecule type" value="Genomic_DNA"/>
</dbReference>
<dbReference type="PROSITE" id="PS51755">
    <property type="entry name" value="OMPR_PHOB"/>
    <property type="match status" value="1"/>
</dbReference>
<dbReference type="SUPFAM" id="SSF52964">
    <property type="entry name" value="TolB, N-terminal domain"/>
    <property type="match status" value="1"/>
</dbReference>
<dbReference type="SUPFAM" id="SSF48452">
    <property type="entry name" value="TPR-like"/>
    <property type="match status" value="1"/>
</dbReference>
<dbReference type="InterPro" id="IPR001867">
    <property type="entry name" value="OmpR/PhoB-type_DNA-bd"/>
</dbReference>
<dbReference type="Proteomes" id="UP000197269">
    <property type="component" value="Unassembled WGS sequence"/>
</dbReference>
<keyword evidence="2" id="KW-0802">TPR repeat</keyword>
<feature type="domain" description="OmpR/PhoB-type" evidence="4">
    <location>
        <begin position="3"/>
        <end position="101"/>
    </location>
</feature>
<dbReference type="InterPro" id="IPR019734">
    <property type="entry name" value="TPR_rpt"/>
</dbReference>
<comment type="caution">
    <text evidence="5">The sequence shown here is derived from an EMBL/GenBank/DDBJ whole genome shotgun (WGS) entry which is preliminary data.</text>
</comment>
<proteinExistence type="predicted"/>
<evidence type="ECO:0000256" key="1">
    <source>
        <dbReference type="ARBA" id="ARBA00023125"/>
    </source>
</evidence>
<dbReference type="Gene3D" id="1.25.40.10">
    <property type="entry name" value="Tetratricopeptide repeat domain"/>
    <property type="match status" value="1"/>
</dbReference>
<dbReference type="AlphaFoldDB" id="A0A246DW35"/>
<feature type="DNA-binding region" description="OmpR/PhoB-type" evidence="3">
    <location>
        <begin position="3"/>
        <end position="101"/>
    </location>
</feature>
<dbReference type="Gene3D" id="3.40.50.10070">
    <property type="entry name" value="TolB, N-terminal domain"/>
    <property type="match status" value="1"/>
</dbReference>
<dbReference type="CDD" id="cd00383">
    <property type="entry name" value="trans_reg_C"/>
    <property type="match status" value="1"/>
</dbReference>
<dbReference type="SMART" id="SM00028">
    <property type="entry name" value="TPR"/>
    <property type="match status" value="3"/>
</dbReference>
<dbReference type="InterPro" id="IPR011990">
    <property type="entry name" value="TPR-like_helical_dom_sf"/>
</dbReference>
<dbReference type="PROSITE" id="PS50005">
    <property type="entry name" value="TPR"/>
    <property type="match status" value="1"/>
</dbReference>
<dbReference type="PANTHER" id="PTHR12558:SF33">
    <property type="entry name" value="BLL7664 PROTEIN"/>
    <property type="match status" value="1"/>
</dbReference>
<dbReference type="RefSeq" id="WP_088393982.1">
    <property type="nucleotide sequence ID" value="NZ_MXPU01000007.1"/>
</dbReference>
<accession>A0A246DW35</accession>
<dbReference type="SUPFAM" id="SSF46894">
    <property type="entry name" value="C-terminal effector domain of the bipartite response regulators"/>
    <property type="match status" value="1"/>
</dbReference>
<keyword evidence="1 3" id="KW-0238">DNA-binding</keyword>